<evidence type="ECO:0000313" key="1">
    <source>
        <dbReference type="EMBL" id="KAG8190329.1"/>
    </source>
</evidence>
<sequence length="67" mass="7549">MIVIFPSNQTEASLPPNNQTINASFKTPPGITPYRSILPVHHANKRFLNYSIVYHRQFAVGLPLNTD</sequence>
<accession>A0AAV6V367</accession>
<protein>
    <submittedName>
        <fullName evidence="1">Uncharacterized protein</fullName>
    </submittedName>
</protein>
<organism evidence="1 2">
    <name type="scientific">Oedothorax gibbosus</name>
    <dbReference type="NCBI Taxonomy" id="931172"/>
    <lineage>
        <taxon>Eukaryota</taxon>
        <taxon>Metazoa</taxon>
        <taxon>Ecdysozoa</taxon>
        <taxon>Arthropoda</taxon>
        <taxon>Chelicerata</taxon>
        <taxon>Arachnida</taxon>
        <taxon>Araneae</taxon>
        <taxon>Araneomorphae</taxon>
        <taxon>Entelegynae</taxon>
        <taxon>Araneoidea</taxon>
        <taxon>Linyphiidae</taxon>
        <taxon>Erigoninae</taxon>
        <taxon>Oedothorax</taxon>
    </lineage>
</organism>
<comment type="caution">
    <text evidence="1">The sequence shown here is derived from an EMBL/GenBank/DDBJ whole genome shotgun (WGS) entry which is preliminary data.</text>
</comment>
<dbReference type="EMBL" id="JAFNEN010000186">
    <property type="protein sequence ID" value="KAG8190329.1"/>
    <property type="molecule type" value="Genomic_DNA"/>
</dbReference>
<evidence type="ECO:0000313" key="2">
    <source>
        <dbReference type="Proteomes" id="UP000827092"/>
    </source>
</evidence>
<proteinExistence type="predicted"/>
<keyword evidence="2" id="KW-1185">Reference proteome</keyword>
<dbReference type="AlphaFoldDB" id="A0AAV6V367"/>
<reference evidence="1 2" key="1">
    <citation type="journal article" date="2022" name="Nat. Ecol. Evol.">
        <title>A masculinizing supergene underlies an exaggerated male reproductive morph in a spider.</title>
        <authorList>
            <person name="Hendrickx F."/>
            <person name="De Corte Z."/>
            <person name="Sonet G."/>
            <person name="Van Belleghem S.M."/>
            <person name="Kostlbacher S."/>
            <person name="Vangestel C."/>
        </authorList>
    </citation>
    <scope>NUCLEOTIDE SEQUENCE [LARGE SCALE GENOMIC DNA]</scope>
    <source>
        <strain evidence="1">W744_W776</strain>
    </source>
</reference>
<dbReference type="Proteomes" id="UP000827092">
    <property type="component" value="Unassembled WGS sequence"/>
</dbReference>
<gene>
    <name evidence="1" type="ORF">JTE90_014435</name>
</gene>
<name>A0AAV6V367_9ARAC</name>